<gene>
    <name evidence="2" type="ORF">KAJ83_04485</name>
</gene>
<keyword evidence="1" id="KW-0812">Transmembrane</keyword>
<keyword evidence="1" id="KW-1133">Transmembrane helix</keyword>
<dbReference type="Proteomes" id="UP000672602">
    <property type="component" value="Unassembled WGS sequence"/>
</dbReference>
<comment type="caution">
    <text evidence="2">The sequence shown here is derived from an EMBL/GenBank/DDBJ whole genome shotgun (WGS) entry which is preliminary data.</text>
</comment>
<accession>A0A8J7RXK1</accession>
<feature type="transmembrane region" description="Helical" evidence="1">
    <location>
        <begin position="61"/>
        <end position="80"/>
    </location>
</feature>
<evidence type="ECO:0000256" key="1">
    <source>
        <dbReference type="SAM" id="Phobius"/>
    </source>
</evidence>
<dbReference type="EMBL" id="JAGMWN010000002">
    <property type="protein sequence ID" value="MBP5856255.1"/>
    <property type="molecule type" value="Genomic_DNA"/>
</dbReference>
<dbReference type="RefSeq" id="WP_210680850.1">
    <property type="nucleotide sequence ID" value="NZ_JAGMWN010000002.1"/>
</dbReference>
<evidence type="ECO:0000313" key="3">
    <source>
        <dbReference type="Proteomes" id="UP000672602"/>
    </source>
</evidence>
<sequence length="105" mass="10994">MSNPYPQPGNPGGGHDGPPGQNLLCVCLALLAAVLGTPALFQLIGPVIKEMVYKAYDSRDLAMLMYFASFGLSGVVIFAICRMALWYAIAGVVAFGAVRFAGLAV</sequence>
<feature type="transmembrane region" description="Helical" evidence="1">
    <location>
        <begin position="86"/>
        <end position="104"/>
    </location>
</feature>
<keyword evidence="3" id="KW-1185">Reference proteome</keyword>
<organism evidence="2 3">
    <name type="scientific">Marivibrio halodurans</name>
    <dbReference type="NCBI Taxonomy" id="2039722"/>
    <lineage>
        <taxon>Bacteria</taxon>
        <taxon>Pseudomonadati</taxon>
        <taxon>Pseudomonadota</taxon>
        <taxon>Alphaproteobacteria</taxon>
        <taxon>Rhodospirillales</taxon>
        <taxon>Rhodospirillaceae</taxon>
        <taxon>Marivibrio</taxon>
    </lineage>
</organism>
<proteinExistence type="predicted"/>
<protein>
    <submittedName>
        <fullName evidence="2">Uncharacterized protein</fullName>
    </submittedName>
</protein>
<keyword evidence="1" id="KW-0472">Membrane</keyword>
<name>A0A8J7RXK1_9PROT</name>
<evidence type="ECO:0000313" key="2">
    <source>
        <dbReference type="EMBL" id="MBP5856255.1"/>
    </source>
</evidence>
<reference evidence="2" key="1">
    <citation type="submission" date="2021-04" db="EMBL/GenBank/DDBJ databases">
        <authorList>
            <person name="Zhang D.-C."/>
        </authorList>
    </citation>
    <scope>NUCLEOTIDE SEQUENCE</scope>
    <source>
        <strain evidence="2">CGMCC 1.15697</strain>
    </source>
</reference>
<feature type="transmembrane region" description="Helical" evidence="1">
    <location>
        <begin position="20"/>
        <end position="41"/>
    </location>
</feature>
<dbReference type="AlphaFoldDB" id="A0A8J7RXK1"/>